<dbReference type="EMBL" id="BNBC01000001">
    <property type="protein sequence ID" value="GHE54852.1"/>
    <property type="molecule type" value="Genomic_DNA"/>
</dbReference>
<reference evidence="1" key="2">
    <citation type="submission" date="2020-09" db="EMBL/GenBank/DDBJ databases">
        <authorList>
            <person name="Sun Q."/>
            <person name="Ohkuma M."/>
        </authorList>
    </citation>
    <scope>NUCLEOTIDE SEQUENCE</scope>
    <source>
        <strain evidence="1">JCM 3302</strain>
    </source>
</reference>
<comment type="caution">
    <text evidence="1">The sequence shown here is derived from an EMBL/GenBank/DDBJ whole genome shotgun (WGS) entry which is preliminary data.</text>
</comment>
<organism evidence="1 2">
    <name type="scientific">Streptomyces spiralis</name>
    <dbReference type="NCBI Taxonomy" id="66376"/>
    <lineage>
        <taxon>Bacteria</taxon>
        <taxon>Bacillati</taxon>
        <taxon>Actinomycetota</taxon>
        <taxon>Actinomycetes</taxon>
        <taxon>Kitasatosporales</taxon>
        <taxon>Streptomycetaceae</taxon>
        <taxon>Streptomyces</taxon>
    </lineage>
</organism>
<reference evidence="1" key="1">
    <citation type="journal article" date="2014" name="Int. J. Syst. Evol. Microbiol.">
        <title>Complete genome sequence of Corynebacterium casei LMG S-19264T (=DSM 44701T), isolated from a smear-ripened cheese.</title>
        <authorList>
            <consortium name="US DOE Joint Genome Institute (JGI-PGF)"/>
            <person name="Walter F."/>
            <person name="Albersmeier A."/>
            <person name="Kalinowski J."/>
            <person name="Ruckert C."/>
        </authorList>
    </citation>
    <scope>NUCLEOTIDE SEQUENCE</scope>
    <source>
        <strain evidence="1">JCM 3302</strain>
    </source>
</reference>
<keyword evidence="2" id="KW-1185">Reference proteome</keyword>
<dbReference type="RefSeq" id="WP_189895751.1">
    <property type="nucleotide sequence ID" value="NZ_BNBC01000001.1"/>
</dbReference>
<dbReference type="AlphaFoldDB" id="A0A919DKY3"/>
<name>A0A919DKY3_9ACTN</name>
<protein>
    <submittedName>
        <fullName evidence="1">Uncharacterized protein</fullName>
    </submittedName>
</protein>
<accession>A0A919DKY3</accession>
<evidence type="ECO:0000313" key="1">
    <source>
        <dbReference type="EMBL" id="GHE54852.1"/>
    </source>
</evidence>
<evidence type="ECO:0000313" key="2">
    <source>
        <dbReference type="Proteomes" id="UP000641386"/>
    </source>
</evidence>
<dbReference type="Proteomes" id="UP000641386">
    <property type="component" value="Unassembled WGS sequence"/>
</dbReference>
<gene>
    <name evidence="1" type="ORF">GCM10014715_04880</name>
</gene>
<proteinExistence type="predicted"/>
<sequence length="162" mass="18220">MIEIRAICQPGDADRVAAALGTAFTTGPVRRFPTRDGDRVRLYITADHRPGPQSWPTPEQAYATAPSITSEIGWTARTVAHTPCGEDLDREYWLRKAALLDRIALADYFDEDDSDRPDIQTARHLAAVDAARHLMDVDDAAAICDPRVYVRQQYAHWAQHHR</sequence>